<dbReference type="EMBL" id="JAAAXX010000001">
    <property type="protein sequence ID" value="KAF2393673.1"/>
    <property type="molecule type" value="Genomic_DNA"/>
</dbReference>
<reference evidence="1 2" key="1">
    <citation type="submission" date="2019-12" db="EMBL/GenBank/DDBJ databases">
        <title>Endophytic bacteria associated with Panax ginseng seedlings.</title>
        <authorList>
            <person name="Park J.M."/>
            <person name="Shin R."/>
            <person name="Jo S.H."/>
        </authorList>
    </citation>
    <scope>NUCLEOTIDE SEQUENCE [LARGE SCALE GENOMIC DNA]</scope>
    <source>
        <strain evidence="1 2">PgKB32</strain>
    </source>
</reference>
<organism evidence="1 2">
    <name type="scientific">Pseudomonas frederiksbergensis</name>
    <dbReference type="NCBI Taxonomy" id="104087"/>
    <lineage>
        <taxon>Bacteria</taxon>
        <taxon>Pseudomonadati</taxon>
        <taxon>Pseudomonadota</taxon>
        <taxon>Gammaproteobacteria</taxon>
        <taxon>Pseudomonadales</taxon>
        <taxon>Pseudomonadaceae</taxon>
        <taxon>Pseudomonas</taxon>
    </lineage>
</organism>
<name>A0A6L5BZ49_9PSED</name>
<accession>A0A6L5BZ49</accession>
<comment type="caution">
    <text evidence="1">The sequence shown here is derived from an EMBL/GenBank/DDBJ whole genome shotgun (WGS) entry which is preliminary data.</text>
</comment>
<gene>
    <name evidence="1" type="ORF">FX983_01638</name>
</gene>
<dbReference type="Proteomes" id="UP000475265">
    <property type="component" value="Unassembled WGS sequence"/>
</dbReference>
<proteinExistence type="predicted"/>
<evidence type="ECO:0000313" key="1">
    <source>
        <dbReference type="EMBL" id="KAF2393673.1"/>
    </source>
</evidence>
<dbReference type="AlphaFoldDB" id="A0A6L5BZ49"/>
<evidence type="ECO:0000313" key="2">
    <source>
        <dbReference type="Proteomes" id="UP000475265"/>
    </source>
</evidence>
<protein>
    <submittedName>
        <fullName evidence="1">Uncharacterized protein</fullName>
    </submittedName>
</protein>
<sequence length="58" mass="6550">MAQAFAVGRLAAKAYPQALAAKRAEKAHRYNRRKGTCAHKLRSLSRHCHLRFNRSGCL</sequence>